<protein>
    <submittedName>
        <fullName evidence="8">SET domain-containing protein</fullName>
    </submittedName>
</protein>
<dbReference type="AlphaFoldDB" id="F4Q4V9"/>
<gene>
    <name evidence="8" type="ORF">DFA_08047</name>
</gene>
<dbReference type="OrthoDB" id="5945798at2759"/>
<comment type="function">
    <text evidence="1">Probable methyltransferase.</text>
</comment>
<keyword evidence="3 5" id="KW-0863">Zinc-finger</keyword>
<dbReference type="InterPro" id="IPR050869">
    <property type="entry name" value="H3K4_H4K5_MeTrfase"/>
</dbReference>
<dbReference type="Pfam" id="PF00856">
    <property type="entry name" value="SET"/>
    <property type="match status" value="1"/>
</dbReference>
<evidence type="ECO:0000256" key="4">
    <source>
        <dbReference type="ARBA" id="ARBA00022833"/>
    </source>
</evidence>
<feature type="domain" description="MYND-type" evidence="7">
    <location>
        <begin position="63"/>
        <end position="107"/>
    </location>
</feature>
<evidence type="ECO:0000256" key="3">
    <source>
        <dbReference type="ARBA" id="ARBA00022771"/>
    </source>
</evidence>
<sequence>MCVMMNVEKLILDNTNYSISIQQGESTGRFILSRETIQRGSKVISLPRTSCHGIYNHLVRQVCHTCLKHSTLGNLKLSCQTCKQVYYCSRECQDAAERGLFHNHLECLVLRWLRVPAGFTMHQVAEIRMVVNHFSKVAYGTDDKAIKQTVGEFNRFPKEDSKLIIKMSAVVKRAFAGYLCDLDDSHICEVLAQSNRNSFGLWKSSDEQYGLAMYATASFLNHSCFPNCARVQRNAGIDIVAIRDIEENDEITICYINARDNDTARRMILKGCYYFDCQCIRCDYKTLESKKLEISTLLQQSIMCTNPKINCCGYFIPNQNNQNNNNFNNNEMI</sequence>
<dbReference type="KEGG" id="dfa:DFA_08047"/>
<evidence type="ECO:0000259" key="7">
    <source>
        <dbReference type="PROSITE" id="PS50865"/>
    </source>
</evidence>
<dbReference type="OMA" id="CACTICA"/>
<dbReference type="PROSITE" id="PS01360">
    <property type="entry name" value="ZF_MYND_1"/>
    <property type="match status" value="1"/>
</dbReference>
<name>F4Q4V9_CACFS</name>
<organism evidence="8 9">
    <name type="scientific">Cavenderia fasciculata</name>
    <name type="common">Slime mold</name>
    <name type="synonym">Dictyostelium fasciculatum</name>
    <dbReference type="NCBI Taxonomy" id="261658"/>
    <lineage>
        <taxon>Eukaryota</taxon>
        <taxon>Amoebozoa</taxon>
        <taxon>Evosea</taxon>
        <taxon>Eumycetozoa</taxon>
        <taxon>Dictyostelia</taxon>
        <taxon>Acytosteliales</taxon>
        <taxon>Cavenderiaceae</taxon>
        <taxon>Cavenderia</taxon>
    </lineage>
</organism>
<dbReference type="RefSeq" id="XP_004355549.1">
    <property type="nucleotide sequence ID" value="XM_004355496.1"/>
</dbReference>
<evidence type="ECO:0000256" key="2">
    <source>
        <dbReference type="ARBA" id="ARBA00022723"/>
    </source>
</evidence>
<dbReference type="Gene3D" id="6.10.140.2220">
    <property type="match status" value="1"/>
</dbReference>
<reference evidence="9" key="1">
    <citation type="journal article" date="2011" name="Genome Res.">
        <title>Phylogeny-wide analysis of social amoeba genomes highlights ancient origins for complex intercellular communication.</title>
        <authorList>
            <person name="Heidel A.J."/>
            <person name="Lawal H.M."/>
            <person name="Felder M."/>
            <person name="Schilde C."/>
            <person name="Helps N.R."/>
            <person name="Tunggal B."/>
            <person name="Rivero F."/>
            <person name="John U."/>
            <person name="Schleicher M."/>
            <person name="Eichinger L."/>
            <person name="Platzer M."/>
            <person name="Noegel A.A."/>
            <person name="Schaap P."/>
            <person name="Gloeckner G."/>
        </authorList>
    </citation>
    <scope>NUCLEOTIDE SEQUENCE [LARGE SCALE GENOMIC DNA]</scope>
    <source>
        <strain evidence="9">SH3</strain>
    </source>
</reference>
<evidence type="ECO:0000313" key="8">
    <source>
        <dbReference type="EMBL" id="EGG17065.1"/>
    </source>
</evidence>
<dbReference type="PROSITE" id="PS50280">
    <property type="entry name" value="SET"/>
    <property type="match status" value="1"/>
</dbReference>
<evidence type="ECO:0000256" key="1">
    <source>
        <dbReference type="ARBA" id="ARBA00004038"/>
    </source>
</evidence>
<accession>F4Q4V9</accession>
<keyword evidence="9" id="KW-1185">Reference proteome</keyword>
<dbReference type="PANTHER" id="PTHR12197:SF251">
    <property type="entry name" value="EG:BACR7C10.4 PROTEIN"/>
    <property type="match status" value="1"/>
</dbReference>
<dbReference type="InterPro" id="IPR002893">
    <property type="entry name" value="Znf_MYND"/>
</dbReference>
<dbReference type="SMART" id="SM00317">
    <property type="entry name" value="SET"/>
    <property type="match status" value="1"/>
</dbReference>
<dbReference type="CDD" id="cd20071">
    <property type="entry name" value="SET_SMYD"/>
    <property type="match status" value="1"/>
</dbReference>
<dbReference type="Gene3D" id="1.10.220.160">
    <property type="match status" value="1"/>
</dbReference>
<keyword evidence="2" id="KW-0479">Metal-binding</keyword>
<dbReference type="Proteomes" id="UP000007797">
    <property type="component" value="Unassembled WGS sequence"/>
</dbReference>
<dbReference type="SUPFAM" id="SSF82199">
    <property type="entry name" value="SET domain"/>
    <property type="match status" value="1"/>
</dbReference>
<dbReference type="GO" id="GO:0008270">
    <property type="term" value="F:zinc ion binding"/>
    <property type="evidence" value="ECO:0007669"/>
    <property type="project" value="UniProtKB-KW"/>
</dbReference>
<evidence type="ECO:0000259" key="6">
    <source>
        <dbReference type="PROSITE" id="PS50280"/>
    </source>
</evidence>
<dbReference type="Pfam" id="PF01753">
    <property type="entry name" value="zf-MYND"/>
    <property type="match status" value="1"/>
</dbReference>
<dbReference type="PANTHER" id="PTHR12197">
    <property type="entry name" value="HISTONE-LYSINE N-METHYLTRANSFERASE SMYD"/>
    <property type="match status" value="1"/>
</dbReference>
<dbReference type="SUPFAM" id="SSF144232">
    <property type="entry name" value="HIT/MYND zinc finger-like"/>
    <property type="match status" value="1"/>
</dbReference>
<proteinExistence type="predicted"/>
<dbReference type="GO" id="GO:0005634">
    <property type="term" value="C:nucleus"/>
    <property type="evidence" value="ECO:0007669"/>
    <property type="project" value="TreeGrafter"/>
</dbReference>
<dbReference type="EMBL" id="GL883021">
    <property type="protein sequence ID" value="EGG17065.1"/>
    <property type="molecule type" value="Genomic_DNA"/>
</dbReference>
<dbReference type="InterPro" id="IPR001214">
    <property type="entry name" value="SET_dom"/>
</dbReference>
<dbReference type="InterPro" id="IPR046341">
    <property type="entry name" value="SET_dom_sf"/>
</dbReference>
<evidence type="ECO:0000313" key="9">
    <source>
        <dbReference type="Proteomes" id="UP000007797"/>
    </source>
</evidence>
<evidence type="ECO:0000256" key="5">
    <source>
        <dbReference type="PROSITE-ProRule" id="PRU00134"/>
    </source>
</evidence>
<dbReference type="STRING" id="1054147.F4Q4V9"/>
<dbReference type="PROSITE" id="PS50865">
    <property type="entry name" value="ZF_MYND_2"/>
    <property type="match status" value="1"/>
</dbReference>
<keyword evidence="4" id="KW-0862">Zinc</keyword>
<dbReference type="GeneID" id="14869096"/>
<feature type="domain" description="SET" evidence="6">
    <location>
        <begin position="8"/>
        <end position="256"/>
    </location>
</feature>
<dbReference type="Gene3D" id="2.170.270.10">
    <property type="entry name" value="SET domain"/>
    <property type="match status" value="1"/>
</dbReference>